<dbReference type="EMBL" id="JACHVS010000001">
    <property type="protein sequence ID" value="MBB2996447.1"/>
    <property type="molecule type" value="Genomic_DNA"/>
</dbReference>
<dbReference type="PROSITE" id="PS50109">
    <property type="entry name" value="HIS_KIN"/>
    <property type="match status" value="1"/>
</dbReference>
<dbReference type="AlphaFoldDB" id="A0A839QKR6"/>
<evidence type="ECO:0000256" key="2">
    <source>
        <dbReference type="ARBA" id="ARBA00022777"/>
    </source>
</evidence>
<dbReference type="SUPFAM" id="SSF55874">
    <property type="entry name" value="ATPase domain of HSP90 chaperone/DNA topoisomerase II/histidine kinase"/>
    <property type="match status" value="1"/>
</dbReference>
<dbReference type="Pfam" id="PF07730">
    <property type="entry name" value="HisKA_3"/>
    <property type="match status" value="1"/>
</dbReference>
<dbReference type="InterPro" id="IPR036890">
    <property type="entry name" value="HATPase_C_sf"/>
</dbReference>
<dbReference type="SMART" id="SM00387">
    <property type="entry name" value="HATPase_c"/>
    <property type="match status" value="1"/>
</dbReference>
<gene>
    <name evidence="5" type="ORF">E9229_002638</name>
</gene>
<dbReference type="SUPFAM" id="SSF55781">
    <property type="entry name" value="GAF domain-like"/>
    <property type="match status" value="1"/>
</dbReference>
<accession>A0A839QKR6</accession>
<dbReference type="GO" id="GO:0046983">
    <property type="term" value="F:protein dimerization activity"/>
    <property type="evidence" value="ECO:0007669"/>
    <property type="project" value="InterPro"/>
</dbReference>
<proteinExistence type="predicted"/>
<keyword evidence="3" id="KW-0902">Two-component regulatory system</keyword>
<dbReference type="PANTHER" id="PTHR24421:SF56">
    <property type="entry name" value="OXYGEN SENSOR HISTIDINE KINASE RESPONSE REGULATOR DOST"/>
    <property type="match status" value="1"/>
</dbReference>
<dbReference type="InterPro" id="IPR050482">
    <property type="entry name" value="Sensor_HK_TwoCompSys"/>
</dbReference>
<dbReference type="Gene3D" id="1.20.5.1930">
    <property type="match status" value="1"/>
</dbReference>
<reference evidence="5 6" key="1">
    <citation type="submission" date="2020-08" db="EMBL/GenBank/DDBJ databases">
        <title>Sequencing the genomes of 1000 actinobacteria strains.</title>
        <authorList>
            <person name="Klenk H.-P."/>
        </authorList>
    </citation>
    <scope>NUCLEOTIDE SEQUENCE [LARGE SCALE GENOMIC DNA]</scope>
    <source>
        <strain evidence="5 6">DSM 22826</strain>
    </source>
</reference>
<dbReference type="InterPro" id="IPR011712">
    <property type="entry name" value="Sig_transdc_His_kin_sub3_dim/P"/>
</dbReference>
<keyword evidence="1" id="KW-0808">Transferase</keyword>
<dbReference type="Gene3D" id="3.30.450.40">
    <property type="match status" value="3"/>
</dbReference>
<protein>
    <submittedName>
        <fullName evidence="5">Signal transduction histidine kinase</fullName>
    </submittedName>
</protein>
<keyword evidence="2 5" id="KW-0418">Kinase</keyword>
<dbReference type="Pfam" id="PF02518">
    <property type="entry name" value="HATPase_c"/>
    <property type="match status" value="1"/>
</dbReference>
<name>A0A839QKR6_9MICC</name>
<evidence type="ECO:0000313" key="6">
    <source>
        <dbReference type="Proteomes" id="UP000523000"/>
    </source>
</evidence>
<dbReference type="InterPro" id="IPR003594">
    <property type="entry name" value="HATPase_dom"/>
</dbReference>
<dbReference type="InterPro" id="IPR005467">
    <property type="entry name" value="His_kinase_dom"/>
</dbReference>
<organism evidence="5 6">
    <name type="scientific">Paeniglutamicibacter cryotolerans</name>
    <dbReference type="NCBI Taxonomy" id="670079"/>
    <lineage>
        <taxon>Bacteria</taxon>
        <taxon>Bacillati</taxon>
        <taxon>Actinomycetota</taxon>
        <taxon>Actinomycetes</taxon>
        <taxon>Micrococcales</taxon>
        <taxon>Micrococcaceae</taxon>
        <taxon>Paeniglutamicibacter</taxon>
    </lineage>
</organism>
<evidence type="ECO:0000256" key="3">
    <source>
        <dbReference type="ARBA" id="ARBA00023012"/>
    </source>
</evidence>
<dbReference type="RefSeq" id="WP_183511724.1">
    <property type="nucleotide sequence ID" value="NZ_BAABGK010000012.1"/>
</dbReference>
<evidence type="ECO:0000256" key="1">
    <source>
        <dbReference type="ARBA" id="ARBA00022679"/>
    </source>
</evidence>
<dbReference type="InterPro" id="IPR029016">
    <property type="entry name" value="GAF-like_dom_sf"/>
</dbReference>
<comment type="caution">
    <text evidence="5">The sequence shown here is derived from an EMBL/GenBank/DDBJ whole genome shotgun (WGS) entry which is preliminary data.</text>
</comment>
<dbReference type="Gene3D" id="3.30.565.10">
    <property type="entry name" value="Histidine kinase-like ATPase, C-terminal domain"/>
    <property type="match status" value="1"/>
</dbReference>
<keyword evidence="6" id="KW-1185">Reference proteome</keyword>
<dbReference type="PANTHER" id="PTHR24421">
    <property type="entry name" value="NITRATE/NITRITE SENSOR PROTEIN NARX-RELATED"/>
    <property type="match status" value="1"/>
</dbReference>
<dbReference type="Proteomes" id="UP000523000">
    <property type="component" value="Unassembled WGS sequence"/>
</dbReference>
<sequence length="504" mass="53484">MAEAGDVDTRMQALLELFAALAGDLEVHEVLQRMVDAARRLFEARGAWLVVLDPAGATGDIVSSGGVTVVRGPHKVPASGPGDLELEIPVRGLLYGRLFLEHRRAAAGFTPADRTLAEALAAAAGVAIDNAGIYRDARLRARWLEASMHVGRMLVDSAPGRRGGGLDPVTELIRRESGSRQVLLLMPVGEGPVYRVSSAAGSGRRRMHGRLLEPGTPELLTVAGNGVPAVLGALPELGELGAIGGESETLAVDLHAHGIHYGLLLLVRAAGAEPFTDTDQEMSAVLGANIGQGLGLERLHRLREQVLLFSDRERIARDLHDVVIQRIFAAGLSIQALGRHLDSEAARTRALDITGELDETIRELRETIYALRSSAGEAEQLSSRILRAVRTASEPLPFTPQLRLSGPLDGIDDEAVISNLLAVLTESVSNAVRHAAAESISVEVVAGPDALRLQVRDDGAGMSFPVTESGLANMGQRARELGGRFSVDSKPGAGTTVKWRVPLP</sequence>
<dbReference type="GO" id="GO:0000155">
    <property type="term" value="F:phosphorelay sensor kinase activity"/>
    <property type="evidence" value="ECO:0007669"/>
    <property type="project" value="InterPro"/>
</dbReference>
<dbReference type="GO" id="GO:0016020">
    <property type="term" value="C:membrane"/>
    <property type="evidence" value="ECO:0007669"/>
    <property type="project" value="InterPro"/>
</dbReference>
<evidence type="ECO:0000259" key="4">
    <source>
        <dbReference type="PROSITE" id="PS50109"/>
    </source>
</evidence>
<dbReference type="CDD" id="cd16917">
    <property type="entry name" value="HATPase_UhpB-NarQ-NarX-like"/>
    <property type="match status" value="1"/>
</dbReference>
<feature type="domain" description="Histidine kinase" evidence="4">
    <location>
        <begin position="420"/>
        <end position="504"/>
    </location>
</feature>
<evidence type="ECO:0000313" key="5">
    <source>
        <dbReference type="EMBL" id="MBB2996447.1"/>
    </source>
</evidence>